<evidence type="ECO:0000313" key="2">
    <source>
        <dbReference type="Proteomes" id="UP000054279"/>
    </source>
</evidence>
<evidence type="ECO:0000313" key="1">
    <source>
        <dbReference type="EMBL" id="KIJ36136.1"/>
    </source>
</evidence>
<proteinExistence type="predicted"/>
<keyword evidence="2" id="KW-1185">Reference proteome</keyword>
<dbReference type="EMBL" id="KN837181">
    <property type="protein sequence ID" value="KIJ36136.1"/>
    <property type="molecule type" value="Genomic_DNA"/>
</dbReference>
<organism evidence="1 2">
    <name type="scientific">Sphaerobolus stellatus (strain SS14)</name>
    <dbReference type="NCBI Taxonomy" id="990650"/>
    <lineage>
        <taxon>Eukaryota</taxon>
        <taxon>Fungi</taxon>
        <taxon>Dikarya</taxon>
        <taxon>Basidiomycota</taxon>
        <taxon>Agaricomycotina</taxon>
        <taxon>Agaricomycetes</taxon>
        <taxon>Phallomycetidae</taxon>
        <taxon>Geastrales</taxon>
        <taxon>Sphaerobolaceae</taxon>
        <taxon>Sphaerobolus</taxon>
    </lineage>
</organism>
<gene>
    <name evidence="1" type="ORF">M422DRAFT_261462</name>
</gene>
<protein>
    <submittedName>
        <fullName evidence="1">Uncharacterized protein</fullName>
    </submittedName>
</protein>
<name>A0A0C9VFE5_SPHS4</name>
<dbReference type="Proteomes" id="UP000054279">
    <property type="component" value="Unassembled WGS sequence"/>
</dbReference>
<sequence length="159" mass="17707">MSDSVNFCILSNPDISGIGGFTGGIAILGNTVDDYPHHGIRTLGLTNFHATIILDLSWMNNTNTFIYFLLFIRNKATPPSNDEEADKSYLRKYIERLSNRSSGQPNGPQRTSQLTPKYWSRWLANIIETALDPVVIIGSLHVSYGCHRNLALESTGHIQ</sequence>
<dbReference type="AlphaFoldDB" id="A0A0C9VFE5"/>
<accession>A0A0C9VFE5</accession>
<dbReference type="HOGENOM" id="CLU_1661889_0_0_1"/>
<dbReference type="OrthoDB" id="3351993at2759"/>
<reference evidence="1 2" key="1">
    <citation type="submission" date="2014-06" db="EMBL/GenBank/DDBJ databases">
        <title>Evolutionary Origins and Diversification of the Mycorrhizal Mutualists.</title>
        <authorList>
            <consortium name="DOE Joint Genome Institute"/>
            <consortium name="Mycorrhizal Genomics Consortium"/>
            <person name="Kohler A."/>
            <person name="Kuo A."/>
            <person name="Nagy L.G."/>
            <person name="Floudas D."/>
            <person name="Copeland A."/>
            <person name="Barry K.W."/>
            <person name="Cichocki N."/>
            <person name="Veneault-Fourrey C."/>
            <person name="LaButti K."/>
            <person name="Lindquist E.A."/>
            <person name="Lipzen A."/>
            <person name="Lundell T."/>
            <person name="Morin E."/>
            <person name="Murat C."/>
            <person name="Riley R."/>
            <person name="Ohm R."/>
            <person name="Sun H."/>
            <person name="Tunlid A."/>
            <person name="Henrissat B."/>
            <person name="Grigoriev I.V."/>
            <person name="Hibbett D.S."/>
            <person name="Martin F."/>
        </authorList>
    </citation>
    <scope>NUCLEOTIDE SEQUENCE [LARGE SCALE GENOMIC DNA]</scope>
    <source>
        <strain evidence="1 2">SS14</strain>
    </source>
</reference>